<protein>
    <submittedName>
        <fullName evidence="2">Uncharacterized protein</fullName>
    </submittedName>
</protein>
<dbReference type="EMBL" id="FUYR01000005">
    <property type="protein sequence ID" value="SKB89251.1"/>
    <property type="molecule type" value="Genomic_DNA"/>
</dbReference>
<dbReference type="AlphaFoldDB" id="A0A1T5EZF0"/>
<dbReference type="STRING" id="572036.SAMN05661099_3320"/>
<evidence type="ECO:0000313" key="2">
    <source>
        <dbReference type="EMBL" id="SKB89251.1"/>
    </source>
</evidence>
<evidence type="ECO:0000256" key="1">
    <source>
        <dbReference type="SAM" id="Phobius"/>
    </source>
</evidence>
<evidence type="ECO:0000313" key="3">
    <source>
        <dbReference type="Proteomes" id="UP000189981"/>
    </source>
</evidence>
<dbReference type="Proteomes" id="UP000189981">
    <property type="component" value="Unassembled WGS sequence"/>
</dbReference>
<feature type="transmembrane region" description="Helical" evidence="1">
    <location>
        <begin position="6"/>
        <end position="32"/>
    </location>
</feature>
<reference evidence="3" key="1">
    <citation type="submission" date="2017-02" db="EMBL/GenBank/DDBJ databases">
        <authorList>
            <person name="Varghese N."/>
            <person name="Submissions S."/>
        </authorList>
    </citation>
    <scope>NUCLEOTIDE SEQUENCE [LARGE SCALE GENOMIC DNA]</scope>
    <source>
        <strain evidence="3">DSM 22385</strain>
    </source>
</reference>
<dbReference type="OrthoDB" id="1525231at2"/>
<proteinExistence type="predicted"/>
<gene>
    <name evidence="2" type="ORF">SAMN05661099_3320</name>
</gene>
<keyword evidence="1" id="KW-0812">Transmembrane</keyword>
<sequence length="121" mass="13347">MLFIIIIALCLLFQLFLPWWIITPLAFGAAFWKGKSGVHAFWSGFFAVFTLWVATGLYYSIPNHHILANRVGAMLGLPDTSINWVIVLLISGLIGGVAAGFCALAGYYFRQAMVIPEKTAH</sequence>
<organism evidence="2 3">
    <name type="scientific">Daejeonella lutea</name>
    <dbReference type="NCBI Taxonomy" id="572036"/>
    <lineage>
        <taxon>Bacteria</taxon>
        <taxon>Pseudomonadati</taxon>
        <taxon>Bacteroidota</taxon>
        <taxon>Sphingobacteriia</taxon>
        <taxon>Sphingobacteriales</taxon>
        <taxon>Sphingobacteriaceae</taxon>
        <taxon>Daejeonella</taxon>
    </lineage>
</organism>
<name>A0A1T5EZF0_9SPHI</name>
<feature type="transmembrane region" description="Helical" evidence="1">
    <location>
        <begin position="39"/>
        <end position="61"/>
    </location>
</feature>
<accession>A0A1T5EZF0</accession>
<keyword evidence="3" id="KW-1185">Reference proteome</keyword>
<dbReference type="RefSeq" id="WP_079703820.1">
    <property type="nucleotide sequence ID" value="NZ_FUYR01000005.1"/>
</dbReference>
<feature type="transmembrane region" description="Helical" evidence="1">
    <location>
        <begin position="81"/>
        <end position="109"/>
    </location>
</feature>
<keyword evidence="1" id="KW-1133">Transmembrane helix</keyword>
<keyword evidence="1" id="KW-0472">Membrane</keyword>